<accession>A0ABN9S0D1</accession>
<dbReference type="Proteomes" id="UP001189429">
    <property type="component" value="Unassembled WGS sequence"/>
</dbReference>
<evidence type="ECO:0000256" key="3">
    <source>
        <dbReference type="SAM" id="SignalP"/>
    </source>
</evidence>
<keyword evidence="3" id="KW-0732">Signal</keyword>
<proteinExistence type="predicted"/>
<sequence>MLRLAPRLRISTFALLLLSSGAVSGPHRLAESYSSEASGGALDNVQLFQTFILQEVEPQPEAIAVMTANKTVHFGVDGQVTASAQPAFTRARWPASGPEGVVKRFAATQDSTVVFLIVFIICISTTMAVLVLMCLHVPLPRMHRRCRETVEFPEIGETRTLKTSMQQQQLKMLDEVTDDTSWQGCWAEAMLCKQTLDTASAVPDSPAPVPRLRTLGASYAVPIGCIKNATGTMLNFNVPILPPVWPLRAVLTRATPQSAWTKVDLTVDVIAVADLPALLSCLGCSPSGTQCGDASGCTGGTTSPGGRSGEGVEPCSQWLAVRSCGGAILASTTPMAQDPARCTLQLQSHDRVSWDVNMCCDDREHSVVISRLGQGTGPSTGPGHCSSHRRARTAMPPTTRATASS</sequence>
<name>A0ABN9S0D1_9DINO</name>
<feature type="compositionally biased region" description="Low complexity" evidence="1">
    <location>
        <begin position="393"/>
        <end position="405"/>
    </location>
</feature>
<evidence type="ECO:0000313" key="5">
    <source>
        <dbReference type="Proteomes" id="UP001189429"/>
    </source>
</evidence>
<keyword evidence="2" id="KW-1133">Transmembrane helix</keyword>
<comment type="caution">
    <text evidence="4">The sequence shown here is derived from an EMBL/GenBank/DDBJ whole genome shotgun (WGS) entry which is preliminary data.</text>
</comment>
<evidence type="ECO:0000256" key="2">
    <source>
        <dbReference type="SAM" id="Phobius"/>
    </source>
</evidence>
<gene>
    <name evidence="4" type="ORF">PCOR1329_LOCUS25253</name>
</gene>
<feature type="chain" id="PRO_5045983642" evidence="3">
    <location>
        <begin position="25"/>
        <end position="405"/>
    </location>
</feature>
<keyword evidence="2" id="KW-0812">Transmembrane</keyword>
<protein>
    <submittedName>
        <fullName evidence="4">Uncharacterized protein</fullName>
    </submittedName>
</protein>
<evidence type="ECO:0000256" key="1">
    <source>
        <dbReference type="SAM" id="MobiDB-lite"/>
    </source>
</evidence>
<feature type="signal peptide" evidence="3">
    <location>
        <begin position="1"/>
        <end position="24"/>
    </location>
</feature>
<organism evidence="4 5">
    <name type="scientific">Prorocentrum cordatum</name>
    <dbReference type="NCBI Taxonomy" id="2364126"/>
    <lineage>
        <taxon>Eukaryota</taxon>
        <taxon>Sar</taxon>
        <taxon>Alveolata</taxon>
        <taxon>Dinophyceae</taxon>
        <taxon>Prorocentrales</taxon>
        <taxon>Prorocentraceae</taxon>
        <taxon>Prorocentrum</taxon>
    </lineage>
</organism>
<dbReference type="EMBL" id="CAUYUJ010008802">
    <property type="protein sequence ID" value="CAK0825009.1"/>
    <property type="molecule type" value="Genomic_DNA"/>
</dbReference>
<keyword evidence="2" id="KW-0472">Membrane</keyword>
<reference evidence="4" key="1">
    <citation type="submission" date="2023-10" db="EMBL/GenBank/DDBJ databases">
        <authorList>
            <person name="Chen Y."/>
            <person name="Shah S."/>
            <person name="Dougan E. K."/>
            <person name="Thang M."/>
            <person name="Chan C."/>
        </authorList>
    </citation>
    <scope>NUCLEOTIDE SEQUENCE [LARGE SCALE GENOMIC DNA]</scope>
</reference>
<feature type="transmembrane region" description="Helical" evidence="2">
    <location>
        <begin position="113"/>
        <end position="135"/>
    </location>
</feature>
<keyword evidence="5" id="KW-1185">Reference proteome</keyword>
<evidence type="ECO:0000313" key="4">
    <source>
        <dbReference type="EMBL" id="CAK0825009.1"/>
    </source>
</evidence>
<feature type="region of interest" description="Disordered" evidence="1">
    <location>
        <begin position="372"/>
        <end position="405"/>
    </location>
</feature>